<dbReference type="AlphaFoldDB" id="A0A3N4K7W3"/>
<organism evidence="7 8">
    <name type="scientific">Morchella conica CCBAS932</name>
    <dbReference type="NCBI Taxonomy" id="1392247"/>
    <lineage>
        <taxon>Eukaryota</taxon>
        <taxon>Fungi</taxon>
        <taxon>Dikarya</taxon>
        <taxon>Ascomycota</taxon>
        <taxon>Pezizomycotina</taxon>
        <taxon>Pezizomycetes</taxon>
        <taxon>Pezizales</taxon>
        <taxon>Morchellaceae</taxon>
        <taxon>Morchella</taxon>
    </lineage>
</organism>
<dbReference type="OrthoDB" id="5086500at2759"/>
<sequence>MWVRDFLVKDLEYQHRGKVRVLTYGYDAKLLASSSTAGIGEFACSLLDAVGNARRYPEEQRRPIIFVAHSLGGLVVKKALLQAATGTERDSDVSRSVHACFFLGVPHRGMNNEQLKYMVKGQPNEALVSDLGIGSQFLKSLEKSFNDTFTLECLRIFSIYETRLSATVLRGSRGIWERTGPMVEMVTKESALDWLVEDRRHIRIPRNVDHSTLAKFTSSADHDYEILRCHILECVEEAPVKISKRHTKVNECHLAELSNTYVSGVSWDILRIASIICLRLVVDSLGGGQCDISKFRKEISGDVPIHCLPSVEFTQKRNKTMGSECSMYRKVDVQLSPHLGITQVNSQGVWRWPQRLGRVVSLFRRSPRFSFNVKTRLLGIVLQSKRTSLDNSRSSVQRFIRCCSVGKNERLTSTKIRALH</sequence>
<comment type="subcellular location">
    <subcellularLocation>
        <location evidence="2">Endoplasmic reticulum</location>
    </subcellularLocation>
    <subcellularLocation>
        <location evidence="3">Membrane</location>
    </subcellularLocation>
    <subcellularLocation>
        <location evidence="1">Mitochondrion</location>
    </subcellularLocation>
</comment>
<proteinExistence type="predicted"/>
<evidence type="ECO:0000256" key="6">
    <source>
        <dbReference type="ARBA" id="ARBA00023136"/>
    </source>
</evidence>
<protein>
    <recommendedName>
        <fullName evidence="9">DUF676 domain-containing protein</fullName>
    </recommendedName>
</protein>
<dbReference type="PANTHER" id="PTHR48182">
    <property type="entry name" value="PROTEIN SERAC1"/>
    <property type="match status" value="1"/>
</dbReference>
<dbReference type="InterPro" id="IPR029058">
    <property type="entry name" value="AB_hydrolase_fold"/>
</dbReference>
<evidence type="ECO:0008006" key="9">
    <source>
        <dbReference type="Google" id="ProtNLM"/>
    </source>
</evidence>
<evidence type="ECO:0000313" key="8">
    <source>
        <dbReference type="Proteomes" id="UP000277580"/>
    </source>
</evidence>
<evidence type="ECO:0000313" key="7">
    <source>
        <dbReference type="EMBL" id="RPB06620.1"/>
    </source>
</evidence>
<dbReference type="Gene3D" id="3.40.50.1820">
    <property type="entry name" value="alpha/beta hydrolase"/>
    <property type="match status" value="1"/>
</dbReference>
<feature type="non-terminal residue" evidence="7">
    <location>
        <position position="420"/>
    </location>
</feature>
<keyword evidence="8" id="KW-1185">Reference proteome</keyword>
<reference evidence="7 8" key="1">
    <citation type="journal article" date="2018" name="Nat. Ecol. Evol.">
        <title>Pezizomycetes genomes reveal the molecular basis of ectomycorrhizal truffle lifestyle.</title>
        <authorList>
            <person name="Murat C."/>
            <person name="Payen T."/>
            <person name="Noel B."/>
            <person name="Kuo A."/>
            <person name="Morin E."/>
            <person name="Chen J."/>
            <person name="Kohler A."/>
            <person name="Krizsan K."/>
            <person name="Balestrini R."/>
            <person name="Da Silva C."/>
            <person name="Montanini B."/>
            <person name="Hainaut M."/>
            <person name="Levati E."/>
            <person name="Barry K.W."/>
            <person name="Belfiori B."/>
            <person name="Cichocki N."/>
            <person name="Clum A."/>
            <person name="Dockter R.B."/>
            <person name="Fauchery L."/>
            <person name="Guy J."/>
            <person name="Iotti M."/>
            <person name="Le Tacon F."/>
            <person name="Lindquist E.A."/>
            <person name="Lipzen A."/>
            <person name="Malagnac F."/>
            <person name="Mello A."/>
            <person name="Molinier V."/>
            <person name="Miyauchi S."/>
            <person name="Poulain J."/>
            <person name="Riccioni C."/>
            <person name="Rubini A."/>
            <person name="Sitrit Y."/>
            <person name="Splivallo R."/>
            <person name="Traeger S."/>
            <person name="Wang M."/>
            <person name="Zifcakova L."/>
            <person name="Wipf D."/>
            <person name="Zambonelli A."/>
            <person name="Paolocci F."/>
            <person name="Nowrousian M."/>
            <person name="Ottonello S."/>
            <person name="Baldrian P."/>
            <person name="Spatafora J.W."/>
            <person name="Henrissat B."/>
            <person name="Nagy L.G."/>
            <person name="Aury J.M."/>
            <person name="Wincker P."/>
            <person name="Grigoriev I.V."/>
            <person name="Bonfante P."/>
            <person name="Martin F.M."/>
        </authorList>
    </citation>
    <scope>NUCLEOTIDE SEQUENCE [LARGE SCALE GENOMIC DNA]</scope>
    <source>
        <strain evidence="7 8">CCBAS932</strain>
    </source>
</reference>
<evidence type="ECO:0000256" key="3">
    <source>
        <dbReference type="ARBA" id="ARBA00004370"/>
    </source>
</evidence>
<evidence type="ECO:0000256" key="5">
    <source>
        <dbReference type="ARBA" id="ARBA00023128"/>
    </source>
</evidence>
<dbReference type="SUPFAM" id="SSF53474">
    <property type="entry name" value="alpha/beta-Hydrolases"/>
    <property type="match status" value="1"/>
</dbReference>
<keyword evidence="4" id="KW-0256">Endoplasmic reticulum</keyword>
<gene>
    <name evidence="7" type="ORF">P167DRAFT_514418</name>
</gene>
<keyword evidence="5" id="KW-0496">Mitochondrion</keyword>
<dbReference type="InParanoid" id="A0A3N4K7W3"/>
<dbReference type="EMBL" id="ML119259">
    <property type="protein sequence ID" value="RPB06620.1"/>
    <property type="molecule type" value="Genomic_DNA"/>
</dbReference>
<dbReference type="InterPro" id="IPR052374">
    <property type="entry name" value="SERAC1"/>
</dbReference>
<dbReference type="Proteomes" id="UP000277580">
    <property type="component" value="Unassembled WGS sequence"/>
</dbReference>
<evidence type="ECO:0000256" key="2">
    <source>
        <dbReference type="ARBA" id="ARBA00004240"/>
    </source>
</evidence>
<accession>A0A3N4K7W3</accession>
<evidence type="ECO:0000256" key="1">
    <source>
        <dbReference type="ARBA" id="ARBA00004173"/>
    </source>
</evidence>
<dbReference type="GO" id="GO:0005739">
    <property type="term" value="C:mitochondrion"/>
    <property type="evidence" value="ECO:0007669"/>
    <property type="project" value="UniProtKB-SubCell"/>
</dbReference>
<dbReference type="PANTHER" id="PTHR48182:SF2">
    <property type="entry name" value="PROTEIN SERAC1"/>
    <property type="match status" value="1"/>
</dbReference>
<name>A0A3N4K7W3_9PEZI</name>
<dbReference type="GO" id="GO:0005783">
    <property type="term" value="C:endoplasmic reticulum"/>
    <property type="evidence" value="ECO:0007669"/>
    <property type="project" value="UniProtKB-SubCell"/>
</dbReference>
<evidence type="ECO:0000256" key="4">
    <source>
        <dbReference type="ARBA" id="ARBA00022824"/>
    </source>
</evidence>
<keyword evidence="6" id="KW-0472">Membrane</keyword>
<dbReference type="GO" id="GO:0016020">
    <property type="term" value="C:membrane"/>
    <property type="evidence" value="ECO:0007669"/>
    <property type="project" value="UniProtKB-SubCell"/>
</dbReference>